<dbReference type="CDD" id="cd00087">
    <property type="entry name" value="FReD"/>
    <property type="match status" value="1"/>
</dbReference>
<evidence type="ECO:0000313" key="3">
    <source>
        <dbReference type="Proteomes" id="UP000678499"/>
    </source>
</evidence>
<reference evidence="2" key="1">
    <citation type="submission" date="2020-11" db="EMBL/GenBank/DDBJ databases">
        <authorList>
            <person name="Tran Van P."/>
        </authorList>
    </citation>
    <scope>NUCLEOTIDE SEQUENCE</scope>
</reference>
<feature type="non-terminal residue" evidence="2">
    <location>
        <position position="193"/>
    </location>
</feature>
<dbReference type="Gene3D" id="3.90.215.10">
    <property type="entry name" value="Gamma Fibrinogen, chain A, domain 1"/>
    <property type="match status" value="1"/>
</dbReference>
<dbReference type="SMART" id="SM00186">
    <property type="entry name" value="FBG"/>
    <property type="match status" value="1"/>
</dbReference>
<dbReference type="OrthoDB" id="6425181at2759"/>
<sequence length="193" mass="21875">MPGTKLAEGTYAIRPGNLSRPIIAWCVFPDNNPWDKNAVEQTSRNESWVVIQRRVSGNIQFFRDWQDYKFGFGNPAGDFWLGNAALHELTNQANYSLRFEIIDVDGNFFVADYAGFHVGAESDGFRLHVSGFSGNLSDSLGYHSGMRFSTPDVDNDASSTHCAHYYQGGWWYSHCQYVNVNGRFDTGRTWYDA</sequence>
<evidence type="ECO:0000313" key="2">
    <source>
        <dbReference type="EMBL" id="CAD7284122.1"/>
    </source>
</evidence>
<dbReference type="Pfam" id="PF00147">
    <property type="entry name" value="Fibrinogen_C"/>
    <property type="match status" value="1"/>
</dbReference>
<dbReference type="PANTHER" id="PTHR19143">
    <property type="entry name" value="FIBRINOGEN/TENASCIN/ANGIOPOEITIN"/>
    <property type="match status" value="1"/>
</dbReference>
<dbReference type="PANTHER" id="PTHR19143:SF444">
    <property type="entry name" value="PROTEIN SCABROUS"/>
    <property type="match status" value="1"/>
</dbReference>
<proteinExistence type="predicted"/>
<dbReference type="SUPFAM" id="SSF56496">
    <property type="entry name" value="Fibrinogen C-terminal domain-like"/>
    <property type="match status" value="1"/>
</dbReference>
<dbReference type="InterPro" id="IPR036056">
    <property type="entry name" value="Fibrinogen-like_C"/>
</dbReference>
<feature type="domain" description="Fibrinogen C-terminal" evidence="1">
    <location>
        <begin position="1"/>
        <end position="193"/>
    </location>
</feature>
<protein>
    <recommendedName>
        <fullName evidence="1">Fibrinogen C-terminal domain-containing protein</fullName>
    </recommendedName>
</protein>
<dbReference type="Proteomes" id="UP000678499">
    <property type="component" value="Unassembled WGS sequence"/>
</dbReference>
<name>A0A7R9BZ02_9CRUS</name>
<evidence type="ECO:0000259" key="1">
    <source>
        <dbReference type="PROSITE" id="PS51406"/>
    </source>
</evidence>
<dbReference type="EMBL" id="CAJPEX010006997">
    <property type="protein sequence ID" value="CAG0924274.1"/>
    <property type="molecule type" value="Genomic_DNA"/>
</dbReference>
<dbReference type="EMBL" id="OA889034">
    <property type="protein sequence ID" value="CAD7284122.1"/>
    <property type="molecule type" value="Genomic_DNA"/>
</dbReference>
<dbReference type="AlphaFoldDB" id="A0A7R9BZ02"/>
<dbReference type="GO" id="GO:0005615">
    <property type="term" value="C:extracellular space"/>
    <property type="evidence" value="ECO:0007669"/>
    <property type="project" value="TreeGrafter"/>
</dbReference>
<dbReference type="InterPro" id="IPR050373">
    <property type="entry name" value="Fibrinogen_C-term_domain"/>
</dbReference>
<dbReference type="PROSITE" id="PS51406">
    <property type="entry name" value="FIBRINOGEN_C_2"/>
    <property type="match status" value="1"/>
</dbReference>
<dbReference type="InterPro" id="IPR014716">
    <property type="entry name" value="Fibrinogen_a/b/g_C_1"/>
</dbReference>
<keyword evidence="3" id="KW-1185">Reference proteome</keyword>
<accession>A0A7R9BZ02</accession>
<organism evidence="2">
    <name type="scientific">Notodromas monacha</name>
    <dbReference type="NCBI Taxonomy" id="399045"/>
    <lineage>
        <taxon>Eukaryota</taxon>
        <taxon>Metazoa</taxon>
        <taxon>Ecdysozoa</taxon>
        <taxon>Arthropoda</taxon>
        <taxon>Crustacea</taxon>
        <taxon>Oligostraca</taxon>
        <taxon>Ostracoda</taxon>
        <taxon>Podocopa</taxon>
        <taxon>Podocopida</taxon>
        <taxon>Cypridocopina</taxon>
        <taxon>Cypridoidea</taxon>
        <taxon>Cyprididae</taxon>
        <taxon>Notodromas</taxon>
    </lineage>
</organism>
<gene>
    <name evidence="2" type="ORF">NMOB1V02_LOCUS11729</name>
</gene>
<dbReference type="InterPro" id="IPR002181">
    <property type="entry name" value="Fibrinogen_a/b/g_C_dom"/>
</dbReference>